<evidence type="ECO:0008006" key="4">
    <source>
        <dbReference type="Google" id="ProtNLM"/>
    </source>
</evidence>
<name>A0A4U0F876_9BACL</name>
<sequence length="93" mass="10736">MKRYFLLFLLLFAMWATNPTLDNFADYAVEKYREANPETNSGLLGFFTDSFGAEAIKLMTTADDYKIFTIFTVHNGTEKVKIIGAFKKVFFRL</sequence>
<accession>A0A4U0F876</accession>
<evidence type="ECO:0000313" key="3">
    <source>
        <dbReference type="Proteomes" id="UP000309673"/>
    </source>
</evidence>
<dbReference type="EMBL" id="SUPK01000008">
    <property type="protein sequence ID" value="TJY40821.1"/>
    <property type="molecule type" value="Genomic_DNA"/>
</dbReference>
<feature type="signal peptide" evidence="1">
    <location>
        <begin position="1"/>
        <end position="24"/>
    </location>
</feature>
<feature type="chain" id="PRO_5038928200" description="DUF4359 domain-containing protein" evidence="1">
    <location>
        <begin position="25"/>
        <end position="93"/>
    </location>
</feature>
<dbReference type="AlphaFoldDB" id="A0A4U0F876"/>
<proteinExistence type="predicted"/>
<comment type="caution">
    <text evidence="2">The sequence shown here is derived from an EMBL/GenBank/DDBJ whole genome shotgun (WGS) entry which is preliminary data.</text>
</comment>
<dbReference type="Proteomes" id="UP000309673">
    <property type="component" value="Unassembled WGS sequence"/>
</dbReference>
<gene>
    <name evidence="2" type="ORF">E5161_16920</name>
</gene>
<evidence type="ECO:0000256" key="1">
    <source>
        <dbReference type="SAM" id="SignalP"/>
    </source>
</evidence>
<protein>
    <recommendedName>
        <fullName evidence="4">DUF4359 domain-containing protein</fullName>
    </recommendedName>
</protein>
<reference evidence="2 3" key="1">
    <citation type="submission" date="2019-04" db="EMBL/GenBank/DDBJ databases">
        <title>Cohnella sp. nov., isolated from soil.</title>
        <authorList>
            <person name="Kim W."/>
        </authorList>
    </citation>
    <scope>NUCLEOTIDE SEQUENCE [LARGE SCALE GENOMIC DNA]</scope>
    <source>
        <strain evidence="2 3">CAU 1483</strain>
    </source>
</reference>
<dbReference type="RefSeq" id="WP_136779011.1">
    <property type="nucleotide sequence ID" value="NZ_SUPK01000008.1"/>
</dbReference>
<keyword evidence="3" id="KW-1185">Reference proteome</keyword>
<keyword evidence="1" id="KW-0732">Signal</keyword>
<organism evidence="2 3">
    <name type="scientific">Cohnella pontilimi</name>
    <dbReference type="NCBI Taxonomy" id="2564100"/>
    <lineage>
        <taxon>Bacteria</taxon>
        <taxon>Bacillati</taxon>
        <taxon>Bacillota</taxon>
        <taxon>Bacilli</taxon>
        <taxon>Bacillales</taxon>
        <taxon>Paenibacillaceae</taxon>
        <taxon>Cohnella</taxon>
    </lineage>
</organism>
<evidence type="ECO:0000313" key="2">
    <source>
        <dbReference type="EMBL" id="TJY40821.1"/>
    </source>
</evidence>